<dbReference type="PANTHER" id="PTHR11439">
    <property type="entry name" value="GAG-POL-RELATED RETROTRANSPOSON"/>
    <property type="match status" value="1"/>
</dbReference>
<proteinExistence type="predicted"/>
<evidence type="ECO:0000313" key="1">
    <source>
        <dbReference type="EMBL" id="GEV64190.1"/>
    </source>
</evidence>
<protein>
    <recommendedName>
        <fullName evidence="2">Reverse transcriptase domain-containing protein</fullName>
    </recommendedName>
</protein>
<dbReference type="CDD" id="cd00303">
    <property type="entry name" value="retropepsin_like"/>
    <property type="match status" value="1"/>
</dbReference>
<organism evidence="1">
    <name type="scientific">Tanacetum cinerariifolium</name>
    <name type="common">Dalmatian daisy</name>
    <name type="synonym">Chrysanthemum cinerariifolium</name>
    <dbReference type="NCBI Taxonomy" id="118510"/>
    <lineage>
        <taxon>Eukaryota</taxon>
        <taxon>Viridiplantae</taxon>
        <taxon>Streptophyta</taxon>
        <taxon>Embryophyta</taxon>
        <taxon>Tracheophyta</taxon>
        <taxon>Spermatophyta</taxon>
        <taxon>Magnoliopsida</taxon>
        <taxon>eudicotyledons</taxon>
        <taxon>Gunneridae</taxon>
        <taxon>Pentapetalae</taxon>
        <taxon>asterids</taxon>
        <taxon>campanulids</taxon>
        <taxon>Asterales</taxon>
        <taxon>Asteraceae</taxon>
        <taxon>Asteroideae</taxon>
        <taxon>Anthemideae</taxon>
        <taxon>Anthemidinae</taxon>
        <taxon>Tanacetum</taxon>
    </lineage>
</organism>
<dbReference type="InterPro" id="IPR021109">
    <property type="entry name" value="Peptidase_aspartic_dom_sf"/>
</dbReference>
<accession>A0A699GT73</accession>
<dbReference type="AlphaFoldDB" id="A0A699GT73"/>
<dbReference type="EMBL" id="BKCJ010029626">
    <property type="protein sequence ID" value="GEV64190.1"/>
    <property type="molecule type" value="Genomic_DNA"/>
</dbReference>
<comment type="caution">
    <text evidence="1">The sequence shown here is derived from an EMBL/GenBank/DDBJ whole genome shotgun (WGS) entry which is preliminary data.</text>
</comment>
<dbReference type="PANTHER" id="PTHR11439:SF442">
    <property type="entry name" value="CYSTEINE-RICH RLK (RECEPTOR-LIKE PROTEIN KINASE) 8"/>
    <property type="match status" value="1"/>
</dbReference>
<sequence length="423" mass="48242">MSSDTILTKDEVCESVDSTKYRGMIGSSLYLMASRLDIMLSVCLCARFQEAPKTSYLEAVKCVFWYIKGDYVDWKSTSSICTFIGCCLTSWFSKKQTAIAISITEAEYVSSEMACQQALWMKKALIDYDNTDPTGTIVAKTRNYKEYISYQPFYFNGMKGVVGLIRWFERIKSVYSCSRCAKENKVTFATGTLTDDALSWWNAYAQPIKMEEELYNLIVKGNDLKTYVRRFQEIAVLCPNMVPNTKKLLEAFIKGHYIKQSQKTNINAQGKAYLLRDKNAHQDPNVVTDAFYDIKMLNGNLVSTKTVIKGVTLTLLNQPFEIDRMAIKLDSFDIVIGMDWLSEHHTKILCDEKVVHIPINGETLINRVMEKKKLDEKRLADILVVREFPDIFPKYLPGLPPIHQVEFQINLIPGAAPVARAPY</sequence>
<gene>
    <name evidence="1" type="ORF">Tci_136167</name>
</gene>
<dbReference type="CDD" id="cd09272">
    <property type="entry name" value="RNase_HI_RT_Ty1"/>
    <property type="match status" value="1"/>
</dbReference>
<dbReference type="Pfam" id="PF08284">
    <property type="entry name" value="RVP_2"/>
    <property type="match status" value="1"/>
</dbReference>
<dbReference type="Gene3D" id="2.40.70.10">
    <property type="entry name" value="Acid Proteases"/>
    <property type="match status" value="1"/>
</dbReference>
<evidence type="ECO:0008006" key="2">
    <source>
        <dbReference type="Google" id="ProtNLM"/>
    </source>
</evidence>
<reference evidence="1" key="1">
    <citation type="journal article" date="2019" name="Sci. Rep.">
        <title>Draft genome of Tanacetum cinerariifolium, the natural source of mosquito coil.</title>
        <authorList>
            <person name="Yamashiro T."/>
            <person name="Shiraishi A."/>
            <person name="Satake H."/>
            <person name="Nakayama K."/>
        </authorList>
    </citation>
    <scope>NUCLEOTIDE SEQUENCE</scope>
</reference>
<name>A0A699GT73_TANCI</name>